<comment type="caution">
    <text evidence="2">The sequence shown here is derived from an EMBL/GenBank/DDBJ whole genome shotgun (WGS) entry which is preliminary data.</text>
</comment>
<evidence type="ECO:0000256" key="1">
    <source>
        <dbReference type="SAM" id="MobiDB-lite"/>
    </source>
</evidence>
<evidence type="ECO:0000313" key="2">
    <source>
        <dbReference type="EMBL" id="GBP22866.1"/>
    </source>
</evidence>
<dbReference type="Proteomes" id="UP000299102">
    <property type="component" value="Unassembled WGS sequence"/>
</dbReference>
<keyword evidence="3" id="KW-1185">Reference proteome</keyword>
<organism evidence="2 3">
    <name type="scientific">Eumeta variegata</name>
    <name type="common">Bagworm moth</name>
    <name type="synonym">Eumeta japonica</name>
    <dbReference type="NCBI Taxonomy" id="151549"/>
    <lineage>
        <taxon>Eukaryota</taxon>
        <taxon>Metazoa</taxon>
        <taxon>Ecdysozoa</taxon>
        <taxon>Arthropoda</taxon>
        <taxon>Hexapoda</taxon>
        <taxon>Insecta</taxon>
        <taxon>Pterygota</taxon>
        <taxon>Neoptera</taxon>
        <taxon>Endopterygota</taxon>
        <taxon>Lepidoptera</taxon>
        <taxon>Glossata</taxon>
        <taxon>Ditrysia</taxon>
        <taxon>Tineoidea</taxon>
        <taxon>Psychidae</taxon>
        <taxon>Oiketicinae</taxon>
        <taxon>Eumeta</taxon>
    </lineage>
</organism>
<accession>A0A4C1UAF1</accession>
<feature type="region of interest" description="Disordered" evidence="1">
    <location>
        <begin position="84"/>
        <end position="103"/>
    </location>
</feature>
<reference evidence="2 3" key="1">
    <citation type="journal article" date="2019" name="Commun. Biol.">
        <title>The bagworm genome reveals a unique fibroin gene that provides high tensile strength.</title>
        <authorList>
            <person name="Kono N."/>
            <person name="Nakamura H."/>
            <person name="Ohtoshi R."/>
            <person name="Tomita M."/>
            <person name="Numata K."/>
            <person name="Arakawa K."/>
        </authorList>
    </citation>
    <scope>NUCLEOTIDE SEQUENCE [LARGE SCALE GENOMIC DNA]</scope>
</reference>
<protein>
    <submittedName>
        <fullName evidence="2">Uncharacterized protein</fullName>
    </submittedName>
</protein>
<evidence type="ECO:0000313" key="3">
    <source>
        <dbReference type="Proteomes" id="UP000299102"/>
    </source>
</evidence>
<gene>
    <name evidence="2" type="ORF">EVAR_17220_1</name>
</gene>
<proteinExistence type="predicted"/>
<dbReference type="EMBL" id="BGZK01000144">
    <property type="protein sequence ID" value="GBP22866.1"/>
    <property type="molecule type" value="Genomic_DNA"/>
</dbReference>
<sequence length="136" mass="14918">MTEGDRGDGGRDGPLDETRQRKVKEYRMKAALFLAMCSLCVFSVENEQVSLLENPVATLKKEEIEALLELWAMAVFVPFEKPPGNDVGNIHGGRTGNTHFGRSDAFAESRIRDVLASSERCNGQSPNSITSDEALS</sequence>
<name>A0A4C1UAF1_EUMVA</name>
<dbReference type="AlphaFoldDB" id="A0A4C1UAF1"/>